<keyword evidence="2" id="KW-1185">Reference proteome</keyword>
<name>A0ABT7QR55_9BACT</name>
<gene>
    <name evidence="1" type="ORF">PF327_02350</name>
</gene>
<dbReference type="Proteomes" id="UP001169066">
    <property type="component" value="Unassembled WGS sequence"/>
</dbReference>
<evidence type="ECO:0000313" key="2">
    <source>
        <dbReference type="Proteomes" id="UP001169066"/>
    </source>
</evidence>
<organism evidence="1 2">
    <name type="scientific">Sulfurovum xiamenensis</name>
    <dbReference type="NCBI Taxonomy" id="3019066"/>
    <lineage>
        <taxon>Bacteria</taxon>
        <taxon>Pseudomonadati</taxon>
        <taxon>Campylobacterota</taxon>
        <taxon>Epsilonproteobacteria</taxon>
        <taxon>Campylobacterales</taxon>
        <taxon>Sulfurovaceae</taxon>
        <taxon>Sulfurovum</taxon>
    </lineage>
</organism>
<evidence type="ECO:0000313" key="1">
    <source>
        <dbReference type="EMBL" id="MDM5263029.1"/>
    </source>
</evidence>
<dbReference type="RefSeq" id="WP_008244493.1">
    <property type="nucleotide sequence ID" value="NZ_JAQIBC010000001.1"/>
</dbReference>
<protein>
    <recommendedName>
        <fullName evidence="3">Indole-3-glycerol-phosphate synthase</fullName>
    </recommendedName>
</protein>
<comment type="caution">
    <text evidence="1">The sequence shown here is derived from an EMBL/GenBank/DDBJ whole genome shotgun (WGS) entry which is preliminary data.</text>
</comment>
<dbReference type="EMBL" id="JAQIBC010000001">
    <property type="protein sequence ID" value="MDM5263029.1"/>
    <property type="molecule type" value="Genomic_DNA"/>
</dbReference>
<proteinExistence type="predicted"/>
<accession>A0ABT7QR55</accession>
<reference evidence="1" key="1">
    <citation type="submission" date="2023-01" db="EMBL/GenBank/DDBJ databases">
        <title>Sulfurovum sp. XTW-4 genome assembly.</title>
        <authorList>
            <person name="Wang J."/>
        </authorList>
    </citation>
    <scope>NUCLEOTIDE SEQUENCE</scope>
    <source>
        <strain evidence="1">XTW-4</strain>
    </source>
</reference>
<sequence>MIIIGHPWIKSNRFFKVFSIKGIEKSQADDIILLEPLVDSHTYAVHCQENNVPFAVVANNLEDALFANALGAKYIICEEDDALMIQPIANEYLFDTRILVLIHSEKEISKIARGGVDGVIFADAIYEG</sequence>
<evidence type="ECO:0008006" key="3">
    <source>
        <dbReference type="Google" id="ProtNLM"/>
    </source>
</evidence>